<dbReference type="EMBL" id="NCSJ02000010">
    <property type="protein sequence ID" value="RFU35256.1"/>
    <property type="molecule type" value="Genomic_DNA"/>
</dbReference>
<dbReference type="InterPro" id="IPR056884">
    <property type="entry name" value="NPHP3-like_N"/>
</dbReference>
<dbReference type="InterPro" id="IPR027417">
    <property type="entry name" value="P-loop_NTPase"/>
</dbReference>
<dbReference type="InterPro" id="IPR019775">
    <property type="entry name" value="WD40_repeat_CS"/>
</dbReference>
<evidence type="ECO:0000313" key="6">
    <source>
        <dbReference type="Proteomes" id="UP000258309"/>
    </source>
</evidence>
<dbReference type="PANTHER" id="PTHR10622:SF13">
    <property type="entry name" value="NACHT DOMAIN-CONTAINING PROTEIN"/>
    <property type="match status" value="1"/>
</dbReference>
<dbReference type="SUPFAM" id="SSF50978">
    <property type="entry name" value="WD40 repeat-like"/>
    <property type="match status" value="1"/>
</dbReference>
<proteinExistence type="predicted"/>
<accession>A0A3E2HPG6</accession>
<dbReference type="SMART" id="SM00564">
    <property type="entry name" value="PQQ"/>
    <property type="match status" value="4"/>
</dbReference>
<feature type="non-terminal residue" evidence="5">
    <location>
        <position position="1042"/>
    </location>
</feature>
<protein>
    <recommendedName>
        <fullName evidence="4">NACHT domain-containing protein</fullName>
    </recommendedName>
</protein>
<dbReference type="OMA" id="IWDFNGN"/>
<dbReference type="FunFam" id="3.40.50.300:FF:001638">
    <property type="entry name" value="NACHT and WD40 domain protein"/>
    <property type="match status" value="1"/>
</dbReference>
<organism evidence="5 6">
    <name type="scientific">Scytalidium lignicola</name>
    <name type="common">Hyphomycete</name>
    <dbReference type="NCBI Taxonomy" id="5539"/>
    <lineage>
        <taxon>Eukaryota</taxon>
        <taxon>Fungi</taxon>
        <taxon>Dikarya</taxon>
        <taxon>Ascomycota</taxon>
        <taxon>Pezizomycotina</taxon>
        <taxon>Leotiomycetes</taxon>
        <taxon>Leotiomycetes incertae sedis</taxon>
        <taxon>Scytalidium</taxon>
    </lineage>
</organism>
<reference evidence="5 6" key="1">
    <citation type="submission" date="2018-05" db="EMBL/GenBank/DDBJ databases">
        <title>Draft genome sequence of Scytalidium lignicola DSM 105466, a ubiquitous saprotrophic fungus.</title>
        <authorList>
            <person name="Buettner E."/>
            <person name="Gebauer A.M."/>
            <person name="Hofrichter M."/>
            <person name="Liers C."/>
            <person name="Kellner H."/>
        </authorList>
    </citation>
    <scope>NUCLEOTIDE SEQUENCE [LARGE SCALE GENOMIC DNA]</scope>
    <source>
        <strain evidence="5 6">DSM 105466</strain>
    </source>
</reference>
<dbReference type="InterPro" id="IPR010730">
    <property type="entry name" value="HET"/>
</dbReference>
<dbReference type="SUPFAM" id="SSF52540">
    <property type="entry name" value="P-loop containing nucleoside triphosphate hydrolases"/>
    <property type="match status" value="1"/>
</dbReference>
<evidence type="ECO:0000256" key="1">
    <source>
        <dbReference type="ARBA" id="ARBA00022574"/>
    </source>
</evidence>
<dbReference type="PROSITE" id="PS00678">
    <property type="entry name" value="WD_REPEATS_1"/>
    <property type="match status" value="5"/>
</dbReference>
<dbReference type="PROSITE" id="PS50082">
    <property type="entry name" value="WD_REPEATS_2"/>
    <property type="match status" value="5"/>
</dbReference>
<dbReference type="InterPro" id="IPR015943">
    <property type="entry name" value="WD40/YVTN_repeat-like_dom_sf"/>
</dbReference>
<keyword evidence="1 3" id="KW-0853">WD repeat</keyword>
<gene>
    <name evidence="5" type="ORF">B7463_g1089</name>
</gene>
<evidence type="ECO:0000256" key="3">
    <source>
        <dbReference type="PROSITE-ProRule" id="PRU00221"/>
    </source>
</evidence>
<feature type="repeat" description="WD" evidence="3">
    <location>
        <begin position="839"/>
        <end position="880"/>
    </location>
</feature>
<dbReference type="PANTHER" id="PTHR10622">
    <property type="entry name" value="HET DOMAIN-CONTAINING PROTEIN"/>
    <property type="match status" value="1"/>
</dbReference>
<dbReference type="STRING" id="5539.A0A3E2HPG6"/>
<dbReference type="Pfam" id="PF06985">
    <property type="entry name" value="HET"/>
    <property type="match status" value="1"/>
</dbReference>
<dbReference type="InterPro" id="IPR001680">
    <property type="entry name" value="WD40_rpt"/>
</dbReference>
<dbReference type="Gene3D" id="2.130.10.10">
    <property type="entry name" value="YVTN repeat-like/Quinoprotein amine dehydrogenase"/>
    <property type="match status" value="3"/>
</dbReference>
<dbReference type="PRINTS" id="PR00320">
    <property type="entry name" value="GPROTEINBRPT"/>
</dbReference>
<keyword evidence="6" id="KW-1185">Reference proteome</keyword>
<keyword evidence="2" id="KW-0677">Repeat</keyword>
<evidence type="ECO:0000256" key="2">
    <source>
        <dbReference type="ARBA" id="ARBA00022737"/>
    </source>
</evidence>
<evidence type="ECO:0000313" key="5">
    <source>
        <dbReference type="EMBL" id="RFU35256.1"/>
    </source>
</evidence>
<dbReference type="Pfam" id="PF24883">
    <property type="entry name" value="NPHP3_N"/>
    <property type="match status" value="1"/>
</dbReference>
<dbReference type="AlphaFoldDB" id="A0A3E2HPG6"/>
<feature type="repeat" description="WD" evidence="3">
    <location>
        <begin position="797"/>
        <end position="838"/>
    </location>
</feature>
<dbReference type="OrthoDB" id="538223at2759"/>
<dbReference type="InterPro" id="IPR036322">
    <property type="entry name" value="WD40_repeat_dom_sf"/>
</dbReference>
<feature type="non-terminal residue" evidence="5">
    <location>
        <position position="1"/>
    </location>
</feature>
<name>A0A3E2HPG6_SCYLI</name>
<feature type="repeat" description="WD" evidence="3">
    <location>
        <begin position="755"/>
        <end position="796"/>
    </location>
</feature>
<dbReference type="PROSITE" id="PS50837">
    <property type="entry name" value="NACHT"/>
    <property type="match status" value="1"/>
</dbReference>
<dbReference type="Gene3D" id="3.40.50.300">
    <property type="entry name" value="P-loop containing nucleotide triphosphate hydrolases"/>
    <property type="match status" value="1"/>
</dbReference>
<dbReference type="Proteomes" id="UP000258309">
    <property type="component" value="Unassembled WGS sequence"/>
</dbReference>
<dbReference type="CDD" id="cd00200">
    <property type="entry name" value="WD40"/>
    <property type="match status" value="1"/>
</dbReference>
<evidence type="ECO:0000259" key="4">
    <source>
        <dbReference type="PROSITE" id="PS50837"/>
    </source>
</evidence>
<dbReference type="PROSITE" id="PS50294">
    <property type="entry name" value="WD_REPEATS_REGION"/>
    <property type="match status" value="5"/>
</dbReference>
<feature type="domain" description="NACHT" evidence="4">
    <location>
        <begin position="318"/>
        <end position="537"/>
    </location>
</feature>
<feature type="repeat" description="WD" evidence="3">
    <location>
        <begin position="923"/>
        <end position="964"/>
    </location>
</feature>
<feature type="repeat" description="WD" evidence="3">
    <location>
        <begin position="881"/>
        <end position="922"/>
    </location>
</feature>
<dbReference type="InterPro" id="IPR020472">
    <property type="entry name" value="WD40_PAC1"/>
</dbReference>
<dbReference type="InterPro" id="IPR018391">
    <property type="entry name" value="PQQ_b-propeller_rpt"/>
</dbReference>
<dbReference type="Pfam" id="PF00400">
    <property type="entry name" value="WD40"/>
    <property type="match status" value="6"/>
</dbReference>
<dbReference type="InterPro" id="IPR007111">
    <property type="entry name" value="NACHT_NTPase"/>
</dbReference>
<comment type="caution">
    <text evidence="5">The sequence shown here is derived from an EMBL/GenBank/DDBJ whole genome shotgun (WGS) entry which is preliminary data.</text>
</comment>
<sequence length="1042" mass="117917">MRLLQFNSTGGFSLTEDLDGDNIPRYAILSHTWGPDNDEVTFDNITKGTGKNKPGYKKIQFCGEQARQDGLLYFWIDTCCINKSNDAELSRSINSMFHWYHRADRCYVYLSDVSISPVDGNNWTTRSYNYLSNIFGPPVNINNEHNPRTWESDFRKSKWFTRGWTLQELLAPASVEFFSREHRLLGNKSSLIKLICDITNIPKDTLRGKPLSQFDYHERLRWIQHRQTNLKEDKVYSLLGIFGVYILLSYGEGEENAFRRLREEFDKMQICIKDLRLTNPYDDKKRIEDTKGGLLDGSYRWILENSDFQQWYNNQQNQLLWIKGDPGKGKTMLLCGIINELKSIAKTDLLSYFFCQATDSRINYATAVLRGLIYLLVDQQPSLISHIRAKYDQAGKTLFEDVNSWVALSEIFTNILRDPSFNSMYLIIDGLDECIVDLPKLLDFIAQTSSISRIKWIVSSRNWPSIEKNINKAKQKATLCLELNEESITAAVTTYIQFKVNLLATENEYENDTRNIVQRYLESNANSTFLWVALVCQQLAGISGWEAEEMLTAFPPGLDDLYKRMMDQICNSKNAKRCKNILAVILARDIYNLRAPGFSIDQVKQPDFGPLAVAQYSCLYWVNHLLDYNPRENTSSDLEDDGSVHMFLLSSYLYWLEALSILRNISNGIIAIRNLENKLKANESSELYAFVHDAKRFILYNRTVIEETPLQLYCSALIFAPEKSIIRNQFEKDIPAWITIKPKMQADWSAALQTLEGHLDGVSSVAFSPDGKQIVSGSDDSTVRLWDVSTGTALQTLESHSDKVTSIAFSSDSEQIVSGSYDSTVQLWDASTGTALQTLEGHSDRVMSVAFSLDGKQIVSGSDDGTVRLWDANTGIVLQTLKGYSDCVLSVAFSPDGKQIVSGSDNNIVWLWDISTRVTLQTLEGHSDWVRSVAFSPDGKQIVSGSDDGTVRLWDASTGAALQTLESHSDGVRSVAFSPDGKAMNTLLVSKDWITESGTNILWLPPDYRSPICITGWNKILALGFSSRKILILGVEEGFKFI</sequence>
<dbReference type="SMART" id="SM00320">
    <property type="entry name" value="WD40"/>
    <property type="match status" value="6"/>
</dbReference>